<evidence type="ECO:0000313" key="1">
    <source>
        <dbReference type="EMBL" id="MFC0211457.1"/>
    </source>
</evidence>
<evidence type="ECO:0000313" key="2">
    <source>
        <dbReference type="Proteomes" id="UP001589776"/>
    </source>
</evidence>
<feature type="non-terminal residue" evidence="1">
    <location>
        <position position="66"/>
    </location>
</feature>
<organism evidence="1 2">
    <name type="scientific">Paenibacillus chartarius</name>
    <dbReference type="NCBI Taxonomy" id="747481"/>
    <lineage>
        <taxon>Bacteria</taxon>
        <taxon>Bacillati</taxon>
        <taxon>Bacillota</taxon>
        <taxon>Bacilli</taxon>
        <taxon>Bacillales</taxon>
        <taxon>Paenibacillaceae</taxon>
        <taxon>Paenibacillus</taxon>
    </lineage>
</organism>
<dbReference type="Proteomes" id="UP001589776">
    <property type="component" value="Unassembled WGS sequence"/>
</dbReference>
<gene>
    <name evidence="1" type="ORF">ACFFK0_03170</name>
</gene>
<protein>
    <submittedName>
        <fullName evidence="1">Uncharacterized protein</fullName>
    </submittedName>
</protein>
<reference evidence="1 2" key="1">
    <citation type="submission" date="2024-09" db="EMBL/GenBank/DDBJ databases">
        <authorList>
            <person name="Sun Q."/>
            <person name="Mori K."/>
        </authorList>
    </citation>
    <scope>NUCLEOTIDE SEQUENCE [LARGE SCALE GENOMIC DNA]</scope>
    <source>
        <strain evidence="1 2">CCM 7759</strain>
    </source>
</reference>
<comment type="caution">
    <text evidence="1">The sequence shown here is derived from an EMBL/GenBank/DDBJ whole genome shotgun (WGS) entry which is preliminary data.</text>
</comment>
<sequence>MPKRRPFLGGLRLLGRLGAEKTALLGRSSAVGALQRRKDGPSWAVSGRWGASVTERQPFLGGLGLL</sequence>
<dbReference type="EMBL" id="JBHLWN010000019">
    <property type="protein sequence ID" value="MFC0211457.1"/>
    <property type="molecule type" value="Genomic_DNA"/>
</dbReference>
<dbReference type="RefSeq" id="WP_377468437.1">
    <property type="nucleotide sequence ID" value="NZ_JBHLWN010000019.1"/>
</dbReference>
<accession>A0ABV6DFS2</accession>
<keyword evidence="2" id="KW-1185">Reference proteome</keyword>
<name>A0ABV6DFS2_9BACL</name>
<proteinExistence type="predicted"/>